<dbReference type="AlphaFoldDB" id="A0A453LA46"/>
<reference evidence="6" key="1">
    <citation type="journal article" date="2014" name="Science">
        <title>Ancient hybridizations among the ancestral genomes of bread wheat.</title>
        <authorList>
            <consortium name="International Wheat Genome Sequencing Consortium,"/>
            <person name="Marcussen T."/>
            <person name="Sandve S.R."/>
            <person name="Heier L."/>
            <person name="Spannagl M."/>
            <person name="Pfeifer M."/>
            <person name="Jakobsen K.S."/>
            <person name="Wulff B.B."/>
            <person name="Steuernagel B."/>
            <person name="Mayer K.F."/>
            <person name="Olsen O.A."/>
        </authorList>
    </citation>
    <scope>NUCLEOTIDE SEQUENCE [LARGE SCALE GENOMIC DNA]</scope>
    <source>
        <strain evidence="6">cv. AL8/78</strain>
    </source>
</reference>
<dbReference type="GO" id="GO:0061630">
    <property type="term" value="F:ubiquitin protein ligase activity"/>
    <property type="evidence" value="ECO:0007669"/>
    <property type="project" value="UniProtKB-EC"/>
</dbReference>
<name>A0A453LA46_AEGTS</name>
<dbReference type="PANTHER" id="PTHR45647:SF46">
    <property type="entry name" value="OS09G0569800 PROTEIN"/>
    <property type="match status" value="1"/>
</dbReference>
<dbReference type="EnsemblPlants" id="AET5Gv20686100.7">
    <property type="protein sequence ID" value="AET5Gv20686100.7"/>
    <property type="gene ID" value="AET5Gv20686100"/>
</dbReference>
<evidence type="ECO:0000256" key="2">
    <source>
        <dbReference type="ARBA" id="ARBA00012483"/>
    </source>
</evidence>
<feature type="region of interest" description="Disordered" evidence="4">
    <location>
        <begin position="1"/>
        <end position="56"/>
    </location>
</feature>
<evidence type="ECO:0000256" key="4">
    <source>
        <dbReference type="SAM" id="MobiDB-lite"/>
    </source>
</evidence>
<dbReference type="Proteomes" id="UP000015105">
    <property type="component" value="Chromosome 5D"/>
</dbReference>
<dbReference type="PANTHER" id="PTHR45647">
    <property type="entry name" value="OS02G0152300 PROTEIN"/>
    <property type="match status" value="1"/>
</dbReference>
<reference evidence="5" key="3">
    <citation type="journal article" date="2017" name="Nature">
        <title>Genome sequence of the progenitor of the wheat D genome Aegilops tauschii.</title>
        <authorList>
            <person name="Luo M.C."/>
            <person name="Gu Y.Q."/>
            <person name="Puiu D."/>
            <person name="Wang H."/>
            <person name="Twardziok S.O."/>
            <person name="Deal K.R."/>
            <person name="Huo N."/>
            <person name="Zhu T."/>
            <person name="Wang L."/>
            <person name="Wang Y."/>
            <person name="McGuire P.E."/>
            <person name="Liu S."/>
            <person name="Long H."/>
            <person name="Ramasamy R.K."/>
            <person name="Rodriguez J.C."/>
            <person name="Van S.L."/>
            <person name="Yuan L."/>
            <person name="Wang Z."/>
            <person name="Xia Z."/>
            <person name="Xiao L."/>
            <person name="Anderson O.D."/>
            <person name="Ouyang S."/>
            <person name="Liang Y."/>
            <person name="Zimin A.V."/>
            <person name="Pertea G."/>
            <person name="Qi P."/>
            <person name="Bennetzen J.L."/>
            <person name="Dai X."/>
            <person name="Dawson M.W."/>
            <person name="Muller H.G."/>
            <person name="Kugler K."/>
            <person name="Rivarola-Duarte L."/>
            <person name="Spannagl M."/>
            <person name="Mayer K.F.X."/>
            <person name="Lu F.H."/>
            <person name="Bevan M.W."/>
            <person name="Leroy P."/>
            <person name="Li P."/>
            <person name="You F.M."/>
            <person name="Sun Q."/>
            <person name="Liu Z."/>
            <person name="Lyons E."/>
            <person name="Wicker T."/>
            <person name="Salzberg S.L."/>
            <person name="Devos K.M."/>
            <person name="Dvorak J."/>
        </authorList>
    </citation>
    <scope>NUCLEOTIDE SEQUENCE [LARGE SCALE GENOMIC DNA]</scope>
    <source>
        <strain evidence="5">cv. AL8/78</strain>
    </source>
</reference>
<feature type="compositionally biased region" description="Low complexity" evidence="4">
    <location>
        <begin position="43"/>
        <end position="56"/>
    </location>
</feature>
<accession>A0A453LA46</accession>
<reference evidence="5" key="5">
    <citation type="journal article" date="2021" name="G3 (Bethesda)">
        <title>Aegilops tauschii genome assembly Aet v5.0 features greater sequence contiguity and improved annotation.</title>
        <authorList>
            <person name="Wang L."/>
            <person name="Zhu T."/>
            <person name="Rodriguez J.C."/>
            <person name="Deal K.R."/>
            <person name="Dubcovsky J."/>
            <person name="McGuire P.E."/>
            <person name="Lux T."/>
            <person name="Spannagl M."/>
            <person name="Mayer K.F.X."/>
            <person name="Baldrich P."/>
            <person name="Meyers B.C."/>
            <person name="Huo N."/>
            <person name="Gu Y.Q."/>
            <person name="Zhou H."/>
            <person name="Devos K.M."/>
            <person name="Bennetzen J.L."/>
            <person name="Unver T."/>
            <person name="Budak H."/>
            <person name="Gulick P.J."/>
            <person name="Galiba G."/>
            <person name="Kalapos B."/>
            <person name="Nelson D.R."/>
            <person name="Li P."/>
            <person name="You F.M."/>
            <person name="Luo M.C."/>
            <person name="Dvorak J."/>
        </authorList>
    </citation>
    <scope>NUCLEOTIDE SEQUENCE [LARGE SCALE GENOMIC DNA]</scope>
    <source>
        <strain evidence="5">cv. AL8/78</strain>
    </source>
</reference>
<dbReference type="Gene3D" id="3.40.50.620">
    <property type="entry name" value="HUPs"/>
    <property type="match status" value="1"/>
</dbReference>
<proteinExistence type="predicted"/>
<evidence type="ECO:0000313" key="5">
    <source>
        <dbReference type="EnsemblPlants" id="AET5Gv20686100.7"/>
    </source>
</evidence>
<keyword evidence="3" id="KW-0833">Ubl conjugation pathway</keyword>
<evidence type="ECO:0000256" key="3">
    <source>
        <dbReference type="ARBA" id="ARBA00022786"/>
    </source>
</evidence>
<evidence type="ECO:0000256" key="1">
    <source>
        <dbReference type="ARBA" id="ARBA00000900"/>
    </source>
</evidence>
<reference evidence="6" key="2">
    <citation type="journal article" date="2017" name="Nat. Plants">
        <title>The Aegilops tauschii genome reveals multiple impacts of transposons.</title>
        <authorList>
            <person name="Zhao G."/>
            <person name="Zou C."/>
            <person name="Li K."/>
            <person name="Wang K."/>
            <person name="Li T."/>
            <person name="Gao L."/>
            <person name="Zhang X."/>
            <person name="Wang H."/>
            <person name="Yang Z."/>
            <person name="Liu X."/>
            <person name="Jiang W."/>
            <person name="Mao L."/>
            <person name="Kong X."/>
            <person name="Jiao Y."/>
            <person name="Jia J."/>
        </authorList>
    </citation>
    <scope>NUCLEOTIDE SEQUENCE [LARGE SCALE GENOMIC DNA]</scope>
    <source>
        <strain evidence="6">cv. AL8/78</strain>
    </source>
</reference>
<feature type="compositionally biased region" description="Low complexity" evidence="4">
    <location>
        <begin position="1"/>
        <end position="27"/>
    </location>
</feature>
<sequence length="240" mass="26837">MAMVSRARASLPSPSSSPLPAFSPRSPQSEVVERMFTRGGSGRSSSSSASGANRSASLREIDEEAAILHDADDDDGGGKLYVAVGKDIKDSRSNLVWAARNLFAGDPKLVLLHVHQPADRIMIGLCKVPASQVEEKELKAYRKIEKEEMNTLLNQYLNFCRVSLKMQAETLVIEKNSPANGIIELIDQNRITKLVMGTSSFSVYVQMQYSNFVTRFHEKIYCNYFQLHCFHRAQHHELCN</sequence>
<dbReference type="InterPro" id="IPR051348">
    <property type="entry name" value="U-box_ubiquitin_ligases"/>
</dbReference>
<reference evidence="5" key="4">
    <citation type="submission" date="2019-03" db="UniProtKB">
        <authorList>
            <consortium name="EnsemblPlants"/>
        </authorList>
    </citation>
    <scope>IDENTIFICATION</scope>
</reference>
<dbReference type="Gramene" id="AET5Gv20686100.7">
    <property type="protein sequence ID" value="AET5Gv20686100.7"/>
    <property type="gene ID" value="AET5Gv20686100"/>
</dbReference>
<keyword evidence="6" id="KW-1185">Reference proteome</keyword>
<protein>
    <recommendedName>
        <fullName evidence="2">RING-type E3 ubiquitin transferase</fullName>
        <ecNumber evidence="2">2.3.2.27</ecNumber>
    </recommendedName>
</protein>
<dbReference type="SUPFAM" id="SSF52402">
    <property type="entry name" value="Adenine nucleotide alpha hydrolases-like"/>
    <property type="match status" value="1"/>
</dbReference>
<organism evidence="5 6">
    <name type="scientific">Aegilops tauschii subsp. strangulata</name>
    <name type="common">Goatgrass</name>
    <dbReference type="NCBI Taxonomy" id="200361"/>
    <lineage>
        <taxon>Eukaryota</taxon>
        <taxon>Viridiplantae</taxon>
        <taxon>Streptophyta</taxon>
        <taxon>Embryophyta</taxon>
        <taxon>Tracheophyta</taxon>
        <taxon>Spermatophyta</taxon>
        <taxon>Magnoliopsida</taxon>
        <taxon>Liliopsida</taxon>
        <taxon>Poales</taxon>
        <taxon>Poaceae</taxon>
        <taxon>BOP clade</taxon>
        <taxon>Pooideae</taxon>
        <taxon>Triticodae</taxon>
        <taxon>Triticeae</taxon>
        <taxon>Triticinae</taxon>
        <taxon>Aegilops</taxon>
    </lineage>
</organism>
<comment type="catalytic activity">
    <reaction evidence="1">
        <text>S-ubiquitinyl-[E2 ubiquitin-conjugating enzyme]-L-cysteine + [acceptor protein]-L-lysine = [E2 ubiquitin-conjugating enzyme]-L-cysteine + N(6)-ubiquitinyl-[acceptor protein]-L-lysine.</text>
        <dbReference type="EC" id="2.3.2.27"/>
    </reaction>
</comment>
<dbReference type="CDD" id="cd01989">
    <property type="entry name" value="USP_STK_Ubox_N"/>
    <property type="match status" value="1"/>
</dbReference>
<evidence type="ECO:0000313" key="6">
    <source>
        <dbReference type="Proteomes" id="UP000015105"/>
    </source>
</evidence>
<dbReference type="InterPro" id="IPR014729">
    <property type="entry name" value="Rossmann-like_a/b/a_fold"/>
</dbReference>
<dbReference type="EC" id="2.3.2.27" evidence="2"/>